<gene>
    <name evidence="3" type="ORF">BU14_0326s0010</name>
</gene>
<dbReference type="Proteomes" id="UP000218209">
    <property type="component" value="Unassembled WGS sequence"/>
</dbReference>
<feature type="domain" description="ZNF598/HEL2 PAH" evidence="2">
    <location>
        <begin position="6"/>
        <end position="69"/>
    </location>
</feature>
<organism evidence="3 4">
    <name type="scientific">Porphyra umbilicalis</name>
    <name type="common">Purple laver</name>
    <name type="synonym">Red alga</name>
    <dbReference type="NCBI Taxonomy" id="2786"/>
    <lineage>
        <taxon>Eukaryota</taxon>
        <taxon>Rhodophyta</taxon>
        <taxon>Bangiophyceae</taxon>
        <taxon>Bangiales</taxon>
        <taxon>Bangiaceae</taxon>
        <taxon>Porphyra</taxon>
    </lineage>
</organism>
<protein>
    <recommendedName>
        <fullName evidence="2">ZNF598/HEL2 PAH domain-containing protein</fullName>
    </recommendedName>
</protein>
<evidence type="ECO:0000313" key="4">
    <source>
        <dbReference type="Proteomes" id="UP000218209"/>
    </source>
</evidence>
<feature type="region of interest" description="Disordered" evidence="1">
    <location>
        <begin position="76"/>
        <end position="145"/>
    </location>
</feature>
<name>A0A1X6NZ73_PORUM</name>
<dbReference type="EMBL" id="KV918978">
    <property type="protein sequence ID" value="OSX73816.1"/>
    <property type="molecule type" value="Genomic_DNA"/>
</dbReference>
<sequence length="612" mass="60112">MRAAVDAATFSRFRDSSGDFRSGALGARAYVSSTMELFGRVPALAAYLPELASLLPADHGLREALCVACEEAAPAPAGLGRTAGQDAGAGGRGRRSGRGGRGGGIGRGGGGGRGGSGGRSGSDVQSGADSDVDAGMPPPFNPEAVRVAGGDAESALLPFDRPLATSRADFPSLAATRQRETPATAATSRVGVDGTTPGSSSSLPSPTAVTPMVPTATYRLNRTRDLTSSAAHFPPLTGSRGGSDGGPPQSTGAISRASDTSMVHASTASIVRAGPPLARRPPLHSSWSPAPGVAAGPRPAATAAAAARLEPTGSGLSHTASSAARSVPSHRLLTDGRPAGRVWGNSIGPSVQATAAQRRRAAAEAKSAATASAALGRPSPTLGEAGVAMGAASRSPQAATSSRVSLVSFPTLGDGGGGDGRNGRDSSGGGGREATTSRTAGGGLVLPRSSGRVVLDVGALMRNRQASAVPQLGDNGLPWEQRKLASKAAAAKQDWAAASVGSSRQSISSSSAAAVPSMDAGSGHRGGRAAMTRVAKAASSALDSPASLSEAHASAGTAGSSSVELTAPAADIVHDGAGAGGAGGSSDEYSYLDASRSEVRDDEDPAAAFLGS</sequence>
<dbReference type="InterPro" id="IPR057634">
    <property type="entry name" value="PAH_ZNF598/HEL2"/>
</dbReference>
<feature type="compositionally biased region" description="Gly residues" evidence="1">
    <location>
        <begin position="413"/>
        <end position="432"/>
    </location>
</feature>
<evidence type="ECO:0000259" key="2">
    <source>
        <dbReference type="Pfam" id="PF23202"/>
    </source>
</evidence>
<reference evidence="3 4" key="1">
    <citation type="submission" date="2017-03" db="EMBL/GenBank/DDBJ databases">
        <title>WGS assembly of Porphyra umbilicalis.</title>
        <authorList>
            <person name="Brawley S.H."/>
            <person name="Blouin N.A."/>
            <person name="Ficko-Blean E."/>
            <person name="Wheeler G.L."/>
            <person name="Lohr M."/>
            <person name="Goodson H.V."/>
            <person name="Jenkins J.W."/>
            <person name="Blaby-Haas C.E."/>
            <person name="Helliwell K.E."/>
            <person name="Chan C."/>
            <person name="Marriage T."/>
            <person name="Bhattacharya D."/>
            <person name="Klein A.S."/>
            <person name="Badis Y."/>
            <person name="Brodie J."/>
            <person name="Cao Y."/>
            <person name="Collen J."/>
            <person name="Dittami S.M."/>
            <person name="Gachon C.M."/>
            <person name="Green B.R."/>
            <person name="Karpowicz S."/>
            <person name="Kim J.W."/>
            <person name="Kudahl U."/>
            <person name="Lin S."/>
            <person name="Michel G."/>
            <person name="Mittag M."/>
            <person name="Olson B.J."/>
            <person name="Pangilinan J."/>
            <person name="Peng Y."/>
            <person name="Qiu H."/>
            <person name="Shu S."/>
            <person name="Singer J.T."/>
            <person name="Smith A.G."/>
            <person name="Sprecher B.N."/>
            <person name="Wagner V."/>
            <person name="Wang W."/>
            <person name="Wang Z.-Y."/>
            <person name="Yan J."/>
            <person name="Yarish C."/>
            <person name="Zoeuner-Riek S."/>
            <person name="Zhuang Y."/>
            <person name="Zou Y."/>
            <person name="Lindquist E.A."/>
            <person name="Grimwood J."/>
            <person name="Barry K."/>
            <person name="Rokhsar D.S."/>
            <person name="Schmutz J."/>
            <person name="Stiller J.W."/>
            <person name="Grossman A.R."/>
            <person name="Prochnik S.E."/>
        </authorList>
    </citation>
    <scope>NUCLEOTIDE SEQUENCE [LARGE SCALE GENOMIC DNA]</scope>
    <source>
        <strain evidence="3">4086291</strain>
    </source>
</reference>
<feature type="region of interest" description="Disordered" evidence="1">
    <location>
        <begin position="385"/>
        <end position="446"/>
    </location>
</feature>
<feature type="compositionally biased region" description="Gly residues" evidence="1">
    <location>
        <begin position="99"/>
        <end position="120"/>
    </location>
</feature>
<feature type="compositionally biased region" description="Polar residues" evidence="1">
    <location>
        <begin position="248"/>
        <end position="269"/>
    </location>
</feature>
<feature type="compositionally biased region" description="Low complexity" evidence="1">
    <location>
        <begin position="195"/>
        <end position="212"/>
    </location>
</feature>
<feature type="compositionally biased region" description="Polar residues" evidence="1">
    <location>
        <begin position="394"/>
        <end position="405"/>
    </location>
</feature>
<evidence type="ECO:0000256" key="1">
    <source>
        <dbReference type="SAM" id="MobiDB-lite"/>
    </source>
</evidence>
<keyword evidence="4" id="KW-1185">Reference proteome</keyword>
<dbReference type="AlphaFoldDB" id="A0A1X6NZ73"/>
<feature type="region of interest" description="Disordered" evidence="1">
    <location>
        <begin position="573"/>
        <end position="612"/>
    </location>
</feature>
<accession>A0A1X6NZ73</accession>
<feature type="compositionally biased region" description="Polar residues" evidence="1">
    <location>
        <begin position="314"/>
        <end position="324"/>
    </location>
</feature>
<evidence type="ECO:0000313" key="3">
    <source>
        <dbReference type="EMBL" id="OSX73816.1"/>
    </source>
</evidence>
<feature type="compositionally biased region" description="Low complexity" evidence="1">
    <location>
        <begin position="289"/>
        <end position="308"/>
    </location>
</feature>
<feature type="region of interest" description="Disordered" evidence="1">
    <location>
        <begin position="498"/>
        <end position="534"/>
    </location>
</feature>
<dbReference type="Pfam" id="PF23202">
    <property type="entry name" value="PAH_ZNF598"/>
    <property type="match status" value="1"/>
</dbReference>
<feature type="region of interest" description="Disordered" evidence="1">
    <location>
        <begin position="172"/>
        <end position="212"/>
    </location>
</feature>
<proteinExistence type="predicted"/>
<feature type="compositionally biased region" description="Low complexity" evidence="1">
    <location>
        <begin position="498"/>
        <end position="520"/>
    </location>
</feature>
<feature type="region of interest" description="Disordered" evidence="1">
    <location>
        <begin position="229"/>
        <end position="346"/>
    </location>
</feature>